<dbReference type="GO" id="GO:0003700">
    <property type="term" value="F:DNA-binding transcription factor activity"/>
    <property type="evidence" value="ECO:0007669"/>
    <property type="project" value="InterPro"/>
</dbReference>
<dbReference type="PATRIC" id="fig|933944.5.peg.3102"/>
<keyword evidence="2" id="KW-0238">DNA-binding</keyword>
<proteinExistence type="predicted"/>
<dbReference type="InterPro" id="IPR001034">
    <property type="entry name" value="DeoR_HTH"/>
</dbReference>
<dbReference type="InterPro" id="IPR026881">
    <property type="entry name" value="WYL_dom"/>
</dbReference>
<evidence type="ECO:0000313" key="6">
    <source>
        <dbReference type="EMBL" id="OEU88212.1"/>
    </source>
</evidence>
<evidence type="ECO:0000256" key="4">
    <source>
        <dbReference type="SAM" id="MobiDB-lite"/>
    </source>
</evidence>
<dbReference type="InterPro" id="IPR036390">
    <property type="entry name" value="WH_DNA-bd_sf"/>
</dbReference>
<dbReference type="Gene3D" id="1.10.10.10">
    <property type="entry name" value="Winged helix-like DNA-binding domain superfamily/Winged helix DNA-binding domain"/>
    <property type="match status" value="1"/>
</dbReference>
<name>A0A1E7JKR1_9ACTN</name>
<protein>
    <submittedName>
        <fullName evidence="6">Transcriptional regulator</fullName>
    </submittedName>
</protein>
<dbReference type="InterPro" id="IPR018356">
    <property type="entry name" value="Tscrpt_reg_HTH_DeoR_CS"/>
</dbReference>
<evidence type="ECO:0000259" key="5">
    <source>
        <dbReference type="PROSITE" id="PS51000"/>
    </source>
</evidence>
<comment type="caution">
    <text evidence="6">The sequence shown here is derived from an EMBL/GenBank/DDBJ whole genome shotgun (WGS) entry which is preliminary data.</text>
</comment>
<dbReference type="Pfam" id="PF13280">
    <property type="entry name" value="WYL"/>
    <property type="match status" value="1"/>
</dbReference>
<sequence>MADVTERMLALLSTLQTGRRFSGQELTRRLSVSPRTLRRDVDRLRGYGYPVRTQPGPGGYYRLAAGRTMPPLVLDDDEAVATLLALASLAATEPPAEGPRSAGTGRSDEGGQAEGGRADSGRAEGGQAGGSGIDDAATRAYGKLDQFLPARLRPRLASIRSSLETSPQHAPSVTAQQLGTAAEAIAHRETMSFTYTDARGERTDRRVEPYRQVHHLLRWYLLAWDLEREDWRVFRLDRITGPLRTGDRYEPRPLPAESAAEYLRQGLNRGRQHVGVLVEAPAADVADALKFQDAEIHAVSDSRTRVSLALDSWQWLVLNLAFLDADFRISSGTQLAESCRTFGRRLLSAATPEAADAPDVPEAPGAAH</sequence>
<evidence type="ECO:0000313" key="7">
    <source>
        <dbReference type="Proteomes" id="UP000176087"/>
    </source>
</evidence>
<dbReference type="Pfam" id="PF08279">
    <property type="entry name" value="HTH_11"/>
    <property type="match status" value="1"/>
</dbReference>
<keyword evidence="7" id="KW-1185">Reference proteome</keyword>
<dbReference type="SUPFAM" id="SSF46785">
    <property type="entry name" value="Winged helix' DNA-binding domain"/>
    <property type="match status" value="1"/>
</dbReference>
<evidence type="ECO:0000256" key="2">
    <source>
        <dbReference type="ARBA" id="ARBA00023125"/>
    </source>
</evidence>
<dbReference type="PANTHER" id="PTHR34580:SF3">
    <property type="entry name" value="PROTEIN PAFB"/>
    <property type="match status" value="1"/>
</dbReference>
<dbReference type="InterPro" id="IPR028349">
    <property type="entry name" value="PafC-like"/>
</dbReference>
<feature type="compositionally biased region" description="Gly residues" evidence="4">
    <location>
        <begin position="123"/>
        <end position="132"/>
    </location>
</feature>
<dbReference type="Proteomes" id="UP000176087">
    <property type="component" value="Unassembled WGS sequence"/>
</dbReference>
<gene>
    <name evidence="6" type="ORF">AN215_18835</name>
</gene>
<dbReference type="InterPro" id="IPR051534">
    <property type="entry name" value="CBASS_pafABC_assoc_protein"/>
</dbReference>
<dbReference type="AlphaFoldDB" id="A0A1E7JKR1"/>
<dbReference type="PROSITE" id="PS51000">
    <property type="entry name" value="HTH_DEOR_2"/>
    <property type="match status" value="1"/>
</dbReference>
<keyword evidence="1" id="KW-0805">Transcription regulation</keyword>
<feature type="region of interest" description="Disordered" evidence="4">
    <location>
        <begin position="91"/>
        <end position="134"/>
    </location>
</feature>
<dbReference type="RefSeq" id="WP_070011876.1">
    <property type="nucleotide sequence ID" value="NZ_LJGS01000041.1"/>
</dbReference>
<organism evidence="6 7">
    <name type="scientific">Streptomyces abyssalis</name>
    <dbReference type="NCBI Taxonomy" id="933944"/>
    <lineage>
        <taxon>Bacteria</taxon>
        <taxon>Bacillati</taxon>
        <taxon>Actinomycetota</taxon>
        <taxon>Actinomycetes</taxon>
        <taxon>Kitasatosporales</taxon>
        <taxon>Streptomycetaceae</taxon>
        <taxon>Streptomyces</taxon>
    </lineage>
</organism>
<dbReference type="STRING" id="933944.AN215_18835"/>
<dbReference type="PANTHER" id="PTHR34580">
    <property type="match status" value="1"/>
</dbReference>
<evidence type="ECO:0000256" key="1">
    <source>
        <dbReference type="ARBA" id="ARBA00023015"/>
    </source>
</evidence>
<feature type="domain" description="HTH deoR-type" evidence="5">
    <location>
        <begin position="4"/>
        <end position="59"/>
    </location>
</feature>
<dbReference type="InterPro" id="IPR036388">
    <property type="entry name" value="WH-like_DNA-bd_sf"/>
</dbReference>
<dbReference type="PIRSF" id="PIRSF016838">
    <property type="entry name" value="PafC"/>
    <property type="match status" value="1"/>
</dbReference>
<dbReference type="EMBL" id="LJGT01000040">
    <property type="protein sequence ID" value="OEU88212.1"/>
    <property type="molecule type" value="Genomic_DNA"/>
</dbReference>
<dbReference type="PROSITE" id="PS52050">
    <property type="entry name" value="WYL"/>
    <property type="match status" value="1"/>
</dbReference>
<accession>A0A1E7JKR1</accession>
<keyword evidence="3" id="KW-0804">Transcription</keyword>
<dbReference type="InterPro" id="IPR013196">
    <property type="entry name" value="HTH_11"/>
</dbReference>
<dbReference type="PROSITE" id="PS00894">
    <property type="entry name" value="HTH_DEOR_1"/>
    <property type="match status" value="1"/>
</dbReference>
<dbReference type="OrthoDB" id="3616433at2"/>
<dbReference type="GO" id="GO:0003677">
    <property type="term" value="F:DNA binding"/>
    <property type="evidence" value="ECO:0007669"/>
    <property type="project" value="UniProtKB-KW"/>
</dbReference>
<reference evidence="6 7" key="1">
    <citation type="journal article" date="2016" name="Front. Microbiol.">
        <title>Comparative Genomics Analysis of Streptomyces Species Reveals Their Adaptation to the Marine Environment and Their Diversity at the Genomic Level.</title>
        <authorList>
            <person name="Tian X."/>
            <person name="Zhang Z."/>
            <person name="Yang T."/>
            <person name="Chen M."/>
            <person name="Li J."/>
            <person name="Chen F."/>
            <person name="Yang J."/>
            <person name="Li W."/>
            <person name="Zhang B."/>
            <person name="Zhang Z."/>
            <person name="Wu J."/>
            <person name="Zhang C."/>
            <person name="Long L."/>
            <person name="Xiao J."/>
        </authorList>
    </citation>
    <scope>NUCLEOTIDE SEQUENCE [LARGE SCALE GENOMIC DNA]</scope>
    <source>
        <strain evidence="6 7">SCSIO 10390</strain>
    </source>
</reference>
<evidence type="ECO:0000256" key="3">
    <source>
        <dbReference type="ARBA" id="ARBA00023163"/>
    </source>
</evidence>